<evidence type="ECO:0000313" key="2">
    <source>
        <dbReference type="EMBL" id="KTD32924.1"/>
    </source>
</evidence>
<dbReference type="EMBL" id="LNYO01000024">
    <property type="protein sequence ID" value="KTD32924.1"/>
    <property type="molecule type" value="Genomic_DNA"/>
</dbReference>
<feature type="region of interest" description="Disordered" evidence="1">
    <location>
        <begin position="263"/>
        <end position="289"/>
    </location>
</feature>
<dbReference type="Proteomes" id="UP000054725">
    <property type="component" value="Unassembled WGS sequence"/>
</dbReference>
<dbReference type="RefSeq" id="WP_058505558.1">
    <property type="nucleotide sequence ID" value="NZ_CAAAIF010000029.1"/>
</dbReference>
<sequence>MKRNKAPKERTSKKQNLFRRFPIPEDREQYRRGVDAGRRAARLGYQKREYFNKKPPAYQEGYNETYDRVKATLSQAEIEANRKQENAAYRSYTEKKRKIKRIKVGEELPVQASGVLAQQEVRDKPIKFYQSTQENIPWGSLFSQMPKPQGSIYSTQGNHIGFFESENSLKQNNLELISENNSEEREELLEILQGENYLKQTDSDAVAGNNLEEEEELIEILKEFDLPNGQAEKGQNLTSFENSAMNSHRGFYEPVHSSLLEHSLFSPSTAENSSDNKKEMDNGSEFSLY</sequence>
<organism evidence="2 3">
    <name type="scientific">Legionella nautarum</name>
    <dbReference type="NCBI Taxonomy" id="45070"/>
    <lineage>
        <taxon>Bacteria</taxon>
        <taxon>Pseudomonadati</taxon>
        <taxon>Pseudomonadota</taxon>
        <taxon>Gammaproteobacteria</taxon>
        <taxon>Legionellales</taxon>
        <taxon>Legionellaceae</taxon>
        <taxon>Legionella</taxon>
    </lineage>
</organism>
<evidence type="ECO:0000256" key="1">
    <source>
        <dbReference type="SAM" id="MobiDB-lite"/>
    </source>
</evidence>
<feature type="compositionally biased region" description="Basic and acidic residues" evidence="1">
    <location>
        <begin position="1"/>
        <end position="12"/>
    </location>
</feature>
<proteinExistence type="predicted"/>
<reference evidence="2 3" key="1">
    <citation type="submission" date="2015-11" db="EMBL/GenBank/DDBJ databases">
        <title>Genomic analysis of 38 Legionella species identifies large and diverse effector repertoires.</title>
        <authorList>
            <person name="Burstein D."/>
            <person name="Amaro F."/>
            <person name="Zusman T."/>
            <person name="Lifshitz Z."/>
            <person name="Cohen O."/>
            <person name="Gilbert J.A."/>
            <person name="Pupko T."/>
            <person name="Shuman H.A."/>
            <person name="Segal G."/>
        </authorList>
    </citation>
    <scope>NUCLEOTIDE SEQUENCE [LARGE SCALE GENOMIC DNA]</scope>
    <source>
        <strain evidence="2 3">ATCC 49506</strain>
    </source>
</reference>
<feature type="region of interest" description="Disordered" evidence="1">
    <location>
        <begin position="1"/>
        <end position="21"/>
    </location>
</feature>
<name>A0A0W0WKS6_9GAMM</name>
<protein>
    <submittedName>
        <fullName evidence="2">Uncharacterized protein</fullName>
    </submittedName>
</protein>
<dbReference type="PATRIC" id="fig|45070.6.peg.2714"/>
<evidence type="ECO:0000313" key="3">
    <source>
        <dbReference type="Proteomes" id="UP000054725"/>
    </source>
</evidence>
<comment type="caution">
    <text evidence="2">The sequence shown here is derived from an EMBL/GenBank/DDBJ whole genome shotgun (WGS) entry which is preliminary data.</text>
</comment>
<accession>A0A0W0WKS6</accession>
<dbReference type="AlphaFoldDB" id="A0A0W0WKS6"/>
<gene>
    <name evidence="2" type="ORF">Lnau_2572</name>
</gene>
<keyword evidence="3" id="KW-1185">Reference proteome</keyword>
<dbReference type="OrthoDB" id="9983459at2"/>